<dbReference type="Pfam" id="PF07589">
    <property type="entry name" value="PEP-CTERM"/>
    <property type="match status" value="1"/>
</dbReference>
<feature type="domain" description="Ice-binding protein C-terminal" evidence="1">
    <location>
        <begin position="261"/>
        <end position="285"/>
    </location>
</feature>
<dbReference type="InterPro" id="IPR013424">
    <property type="entry name" value="Ice-binding_C"/>
</dbReference>
<dbReference type="Proteomes" id="UP000552700">
    <property type="component" value="Unassembled WGS sequence"/>
</dbReference>
<reference evidence="2 3" key="1">
    <citation type="submission" date="2020-08" db="EMBL/GenBank/DDBJ databases">
        <title>Genomic Encyclopedia of Type Strains, Phase IV (KMG-IV): sequencing the most valuable type-strain genomes for metagenomic binning, comparative biology and taxonomic classification.</title>
        <authorList>
            <person name="Goeker M."/>
        </authorList>
    </citation>
    <scope>NUCLEOTIDE SEQUENCE [LARGE SCALE GENOMIC DNA]</scope>
    <source>
        <strain evidence="2 3">DSM 102255</strain>
    </source>
</reference>
<dbReference type="EMBL" id="JACIJP010000001">
    <property type="protein sequence ID" value="MBB6122313.1"/>
    <property type="molecule type" value="Genomic_DNA"/>
</dbReference>
<sequence>MGRGTIPLQISNKVEGQERAGVKGAPMRRIGAASYVLGRLINRGFFMKKCMFGLVSVATIAMATVPAEAATYLITYKGHVTSGVDYTGDFGVSPGSSLVGLAYTAVYTLTYPLAGALEYNDGVLHYVDGGVTGGGSPSPVSAIFTMNGISKVVDGGYRGVASRYGGNGSQIFNEVSEFHYSSNGQVRKHIDSSVVRDFFSTFITTIDLTANLSYIVDKNRDRTLGHFEFIDQNFQTSSYTSSSSGSFDVDSVTVAPAPTAAVPEPATWAMMLAGFGAMGAATRRRRSTAVRFA</sequence>
<proteinExistence type="predicted"/>
<dbReference type="NCBIfam" id="NF035944">
    <property type="entry name" value="PEPxxWA-CTERM"/>
    <property type="match status" value="1"/>
</dbReference>
<gene>
    <name evidence="2" type="ORF">FHS92_000020</name>
</gene>
<dbReference type="AlphaFoldDB" id="A0A841IUG1"/>
<evidence type="ECO:0000313" key="2">
    <source>
        <dbReference type="EMBL" id="MBB6122313.1"/>
    </source>
</evidence>
<protein>
    <recommendedName>
        <fullName evidence="1">Ice-binding protein C-terminal domain-containing protein</fullName>
    </recommendedName>
</protein>
<dbReference type="RefSeq" id="WP_246351702.1">
    <property type="nucleotide sequence ID" value="NZ_JACIJP010000001.1"/>
</dbReference>
<accession>A0A841IUG1</accession>
<dbReference type="NCBIfam" id="TIGR02595">
    <property type="entry name" value="PEP_CTERM"/>
    <property type="match status" value="1"/>
</dbReference>
<comment type="caution">
    <text evidence="2">The sequence shown here is derived from an EMBL/GenBank/DDBJ whole genome shotgun (WGS) entry which is preliminary data.</text>
</comment>
<organism evidence="2 3">
    <name type="scientific">Sphingobium subterraneum</name>
    <dbReference type="NCBI Taxonomy" id="627688"/>
    <lineage>
        <taxon>Bacteria</taxon>
        <taxon>Pseudomonadati</taxon>
        <taxon>Pseudomonadota</taxon>
        <taxon>Alphaproteobacteria</taxon>
        <taxon>Sphingomonadales</taxon>
        <taxon>Sphingomonadaceae</taxon>
        <taxon>Sphingobium</taxon>
    </lineage>
</organism>
<name>A0A841IUG1_9SPHN</name>
<evidence type="ECO:0000313" key="3">
    <source>
        <dbReference type="Proteomes" id="UP000552700"/>
    </source>
</evidence>
<keyword evidence="3" id="KW-1185">Reference proteome</keyword>
<evidence type="ECO:0000259" key="1">
    <source>
        <dbReference type="Pfam" id="PF07589"/>
    </source>
</evidence>